<dbReference type="Gene3D" id="3.30.559.30">
    <property type="entry name" value="Nonribosomal peptide synthetase, condensation domain"/>
    <property type="match status" value="1"/>
</dbReference>
<dbReference type="GO" id="GO:0005737">
    <property type="term" value="C:cytoplasm"/>
    <property type="evidence" value="ECO:0007669"/>
    <property type="project" value="TreeGrafter"/>
</dbReference>
<dbReference type="Gene3D" id="3.30.559.10">
    <property type="entry name" value="Chloramphenicol acetyltransferase-like domain"/>
    <property type="match status" value="1"/>
</dbReference>
<dbReference type="PANTHER" id="PTHR45527">
    <property type="entry name" value="NONRIBOSOMAL PEPTIDE SYNTHETASE"/>
    <property type="match status" value="1"/>
</dbReference>
<accession>A0A5D4SR08</accession>
<dbReference type="InterPro" id="IPR023213">
    <property type="entry name" value="CAT-like_dom_sf"/>
</dbReference>
<dbReference type="GO" id="GO:0008610">
    <property type="term" value="P:lipid biosynthetic process"/>
    <property type="evidence" value="ECO:0007669"/>
    <property type="project" value="UniProtKB-ARBA"/>
</dbReference>
<dbReference type="SUPFAM" id="SSF56801">
    <property type="entry name" value="Acetyl-CoA synthetase-like"/>
    <property type="match status" value="1"/>
</dbReference>
<dbReference type="InterPro" id="IPR001242">
    <property type="entry name" value="Condensation_dom"/>
</dbReference>
<reference evidence="3 4" key="1">
    <citation type="submission" date="2019-08" db="EMBL/GenBank/DDBJ databases">
        <title>Bacillus genomes from the desert of Cuatro Cienegas, Coahuila.</title>
        <authorList>
            <person name="Olmedo-Alvarez G."/>
        </authorList>
    </citation>
    <scope>NUCLEOTIDE SEQUENCE [LARGE SCALE GENOMIC DNA]</scope>
    <source>
        <strain evidence="3 4">CH28_1T</strain>
    </source>
</reference>
<dbReference type="Gene3D" id="3.40.50.980">
    <property type="match status" value="2"/>
</dbReference>
<dbReference type="Proteomes" id="UP000322524">
    <property type="component" value="Unassembled WGS sequence"/>
</dbReference>
<evidence type="ECO:0000259" key="1">
    <source>
        <dbReference type="Pfam" id="PF00501"/>
    </source>
</evidence>
<gene>
    <name evidence="3" type="ORF">FZC76_18060</name>
</gene>
<dbReference type="GO" id="GO:0043041">
    <property type="term" value="P:amino acid activation for nonribosomal peptide biosynthetic process"/>
    <property type="evidence" value="ECO:0007669"/>
    <property type="project" value="TreeGrafter"/>
</dbReference>
<proteinExistence type="predicted"/>
<dbReference type="GO" id="GO:0003824">
    <property type="term" value="F:catalytic activity"/>
    <property type="evidence" value="ECO:0007669"/>
    <property type="project" value="InterPro"/>
</dbReference>
<name>A0A5D4SR08_9BACI</name>
<sequence length="592" mass="68889">MNKGKNTYPLTHPQKRIYFTELLNYGSSVNNVCALIKIHHEVNYNLLNKAINEMINENNNFCIKLKKQNGQDEPVQYFTEHKERSFDYLDFSSDIDSLKLDEWLNYKSQEPFELFNSDLYYFCLIKTGESETIIYSKFHHIIFDGLSFANMEKQLAYKYRCLSEGIEYSNNLKSDYEIFIKNEDRYLNSQRFIADGDFWEEEFRSIPLITGIKSYNPLITSTESLRETFVVEENLHSMLKKFSRNYDFSIYTIFVACLQLSIHRWVSSDDVTIGMAYGNRGGKNEKELMGMMVSTVPFRMNIDDEEGILNFLNQVAKKQMKILRHQKYPFNLLTEKIRKNSDCFDRFFGISIDYRSINFCEEVIWIPNKHEVYDFNIHIEDRLHTGDLVLLVDYRTQLFSNQEIKSFISSMLAMLENILTKPKQKVMEISALSNEEKKLQFEDFNKTNLAIPSLNRLAHQVVEDQARKRPDAIAVVCGMESITYRELNEQANRLAHWLRSQGFGREDLAAILAERGIEMVIGILAVLKSGGAYAPLDSAHPDDRICTILEESNARIVLTEERWQSRSLELSKRVSQDAVVFSLDTGGSYMGL</sequence>
<protein>
    <submittedName>
        <fullName evidence="3">AMP-binding protein</fullName>
    </submittedName>
</protein>
<feature type="domain" description="Condensation" evidence="2">
    <location>
        <begin position="6"/>
        <end position="438"/>
    </location>
</feature>
<dbReference type="EMBL" id="VTEV01000007">
    <property type="protein sequence ID" value="TYS65783.1"/>
    <property type="molecule type" value="Genomic_DNA"/>
</dbReference>
<organism evidence="3 4">
    <name type="scientific">Sutcliffiella horikoshii</name>
    <dbReference type="NCBI Taxonomy" id="79883"/>
    <lineage>
        <taxon>Bacteria</taxon>
        <taxon>Bacillati</taxon>
        <taxon>Bacillota</taxon>
        <taxon>Bacilli</taxon>
        <taxon>Bacillales</taxon>
        <taxon>Bacillaceae</taxon>
        <taxon>Sutcliffiella</taxon>
    </lineage>
</organism>
<dbReference type="GO" id="GO:0031177">
    <property type="term" value="F:phosphopantetheine binding"/>
    <property type="evidence" value="ECO:0007669"/>
    <property type="project" value="TreeGrafter"/>
</dbReference>
<dbReference type="InterPro" id="IPR000873">
    <property type="entry name" value="AMP-dep_synth/lig_dom"/>
</dbReference>
<dbReference type="RefSeq" id="WP_148989552.1">
    <property type="nucleotide sequence ID" value="NZ_VTEV01000007.1"/>
</dbReference>
<dbReference type="SUPFAM" id="SSF52777">
    <property type="entry name" value="CoA-dependent acyltransferases"/>
    <property type="match status" value="2"/>
</dbReference>
<evidence type="ECO:0000259" key="2">
    <source>
        <dbReference type="Pfam" id="PF00668"/>
    </source>
</evidence>
<dbReference type="PANTHER" id="PTHR45527:SF1">
    <property type="entry name" value="FATTY ACID SYNTHASE"/>
    <property type="match status" value="1"/>
</dbReference>
<dbReference type="OrthoDB" id="9765680at2"/>
<dbReference type="GO" id="GO:0044550">
    <property type="term" value="P:secondary metabolite biosynthetic process"/>
    <property type="evidence" value="ECO:0007669"/>
    <property type="project" value="TreeGrafter"/>
</dbReference>
<feature type="non-terminal residue" evidence="3">
    <location>
        <position position="592"/>
    </location>
</feature>
<dbReference type="Pfam" id="PF00501">
    <property type="entry name" value="AMP-binding"/>
    <property type="match status" value="1"/>
</dbReference>
<comment type="caution">
    <text evidence="3">The sequence shown here is derived from an EMBL/GenBank/DDBJ whole genome shotgun (WGS) entry which is preliminary data.</text>
</comment>
<feature type="domain" description="AMP-dependent synthetase/ligase" evidence="1">
    <location>
        <begin position="463"/>
        <end position="577"/>
    </location>
</feature>
<dbReference type="Pfam" id="PF00668">
    <property type="entry name" value="Condensation"/>
    <property type="match status" value="1"/>
</dbReference>
<evidence type="ECO:0000313" key="4">
    <source>
        <dbReference type="Proteomes" id="UP000322524"/>
    </source>
</evidence>
<dbReference type="AlphaFoldDB" id="A0A5D4SR08"/>
<evidence type="ECO:0000313" key="3">
    <source>
        <dbReference type="EMBL" id="TYS65783.1"/>
    </source>
</evidence>